<name>A0A1H3NB08_9EURY</name>
<feature type="transmembrane region" description="Helical" evidence="1">
    <location>
        <begin position="283"/>
        <end position="302"/>
    </location>
</feature>
<protein>
    <recommendedName>
        <fullName evidence="2">CAAX prenyl protease 2/Lysostaphin resistance protein A-like domain-containing protein</fullName>
    </recommendedName>
</protein>
<reference evidence="4" key="1">
    <citation type="submission" date="2016-10" db="EMBL/GenBank/DDBJ databases">
        <authorList>
            <person name="Varghese N."/>
            <person name="Submissions S."/>
        </authorList>
    </citation>
    <scope>NUCLEOTIDE SEQUENCE [LARGE SCALE GENOMIC DNA]</scope>
    <source>
        <strain evidence="4">DC30,IBRC 10041,KCTC 4046</strain>
    </source>
</reference>
<feature type="domain" description="CAAX prenyl protease 2/Lysostaphin resistance protein A-like" evidence="2">
    <location>
        <begin position="153"/>
        <end position="249"/>
    </location>
</feature>
<dbReference type="RefSeq" id="WP_092734752.1">
    <property type="nucleotide sequence ID" value="NZ_FNPC01000012.1"/>
</dbReference>
<dbReference type="AlphaFoldDB" id="A0A1H3NB08"/>
<keyword evidence="4" id="KW-1185">Reference proteome</keyword>
<evidence type="ECO:0000313" key="4">
    <source>
        <dbReference type="Proteomes" id="UP000199079"/>
    </source>
</evidence>
<evidence type="ECO:0000313" key="3">
    <source>
        <dbReference type="EMBL" id="SDY86072.1"/>
    </source>
</evidence>
<dbReference type="Proteomes" id="UP000199079">
    <property type="component" value="Unassembled WGS sequence"/>
</dbReference>
<feature type="transmembrane region" description="Helical" evidence="1">
    <location>
        <begin position="218"/>
        <end position="247"/>
    </location>
</feature>
<dbReference type="GO" id="GO:0004175">
    <property type="term" value="F:endopeptidase activity"/>
    <property type="evidence" value="ECO:0007669"/>
    <property type="project" value="UniProtKB-ARBA"/>
</dbReference>
<feature type="transmembrane region" description="Helical" evidence="1">
    <location>
        <begin position="110"/>
        <end position="134"/>
    </location>
</feature>
<keyword evidence="1" id="KW-0812">Transmembrane</keyword>
<dbReference type="PANTHER" id="PTHR39430:SF1">
    <property type="entry name" value="PROTEASE"/>
    <property type="match status" value="1"/>
</dbReference>
<feature type="transmembrane region" description="Helical" evidence="1">
    <location>
        <begin position="70"/>
        <end position="90"/>
    </location>
</feature>
<dbReference type="InterPro" id="IPR003675">
    <property type="entry name" value="Rce1/LyrA-like_dom"/>
</dbReference>
<feature type="transmembrane region" description="Helical" evidence="1">
    <location>
        <begin position="185"/>
        <end position="206"/>
    </location>
</feature>
<dbReference type="PANTHER" id="PTHR39430">
    <property type="entry name" value="MEMBRANE-ASSOCIATED PROTEASE-RELATED"/>
    <property type="match status" value="1"/>
</dbReference>
<feature type="transmembrane region" description="Helical" evidence="1">
    <location>
        <begin position="40"/>
        <end position="58"/>
    </location>
</feature>
<dbReference type="OrthoDB" id="331240at2157"/>
<accession>A0A1H3NB08</accession>
<evidence type="ECO:0000256" key="1">
    <source>
        <dbReference type="SAM" id="Phobius"/>
    </source>
</evidence>
<feature type="transmembrane region" description="Helical" evidence="1">
    <location>
        <begin position="146"/>
        <end position="165"/>
    </location>
</feature>
<organism evidence="3 4">
    <name type="scientific">Halopenitus persicus</name>
    <dbReference type="NCBI Taxonomy" id="1048396"/>
    <lineage>
        <taxon>Archaea</taxon>
        <taxon>Methanobacteriati</taxon>
        <taxon>Methanobacteriota</taxon>
        <taxon>Stenosarchaea group</taxon>
        <taxon>Halobacteria</taxon>
        <taxon>Halobacteriales</taxon>
        <taxon>Haloferacaceae</taxon>
        <taxon>Halopenitus</taxon>
    </lineage>
</organism>
<gene>
    <name evidence="3" type="ORF">SAMN05216564_11230</name>
</gene>
<evidence type="ECO:0000259" key="2">
    <source>
        <dbReference type="Pfam" id="PF02517"/>
    </source>
</evidence>
<dbReference type="GO" id="GO:0080120">
    <property type="term" value="P:CAAX-box protein maturation"/>
    <property type="evidence" value="ECO:0007669"/>
    <property type="project" value="UniProtKB-ARBA"/>
</dbReference>
<proteinExistence type="predicted"/>
<sequence length="319" mass="34886">MSLRSTVNRILPTTLRQRLLQLLWPIWNAEQRRLRAPFRALLPTVLTFIFLAILQTAIRARFEHPVRELLELTGIAVILIGAVLLSARVIDRRPVNGFGLSFDREWWHSFAVGGLVATAINGGALIVSLGTGWATFVGVMHGSGDLPFVPAMGIVFGYIAFAAAWEEFILRGAMVTNLAEGSNGFVPRWMAVGLAVTLSTLVFAFLHGGKITHFSQYGYYLIAGLVLSGVYVLTGELALSIGFHVFYNFTQSAIFGLGHSQQTPELFAVDIIGPSRWVGEEGLVFVGFAIIGGLVLVAYIGWRDGTLELDDRVTSYTGR</sequence>
<keyword evidence="1" id="KW-1133">Transmembrane helix</keyword>
<keyword evidence="1" id="KW-0472">Membrane</keyword>
<dbReference type="Pfam" id="PF02517">
    <property type="entry name" value="Rce1-like"/>
    <property type="match status" value="1"/>
</dbReference>
<dbReference type="EMBL" id="FNPC01000012">
    <property type="protein sequence ID" value="SDY86072.1"/>
    <property type="molecule type" value="Genomic_DNA"/>
</dbReference>